<dbReference type="PANTHER" id="PTHR42749">
    <property type="entry name" value="CELL SHAPE-DETERMINING PROTEIN MREB"/>
    <property type="match status" value="1"/>
</dbReference>
<evidence type="ECO:0000313" key="1">
    <source>
        <dbReference type="EMBL" id="CAI6088016.1"/>
    </source>
</evidence>
<accession>A0AA35M033</accession>
<keyword evidence="2" id="KW-1185">Reference proteome</keyword>
<proteinExistence type="predicted"/>
<comment type="caution">
    <text evidence="1">The sequence shown here is derived from an EMBL/GenBank/DDBJ whole genome shotgun (WGS) entry which is preliminary data.</text>
</comment>
<protein>
    <submittedName>
        <fullName evidence="1">Uncharacterized protein</fullName>
    </submittedName>
</protein>
<dbReference type="AlphaFoldDB" id="A0AA35M033"/>
<gene>
    <name evidence="1" type="ORF">CCHLO57077_00013122</name>
</gene>
<dbReference type="SUPFAM" id="SSF53067">
    <property type="entry name" value="Actin-like ATPase domain"/>
    <property type="match status" value="1"/>
</dbReference>
<dbReference type="CDD" id="cd10170">
    <property type="entry name" value="ASKHA_NBD_HSP70"/>
    <property type="match status" value="1"/>
</dbReference>
<dbReference type="InterPro" id="IPR043129">
    <property type="entry name" value="ATPase_NBD"/>
</dbReference>
<dbReference type="PANTHER" id="PTHR42749:SF8">
    <property type="entry name" value="HSP70 FAMILY PROTEIN (AFU_ORTHOLOGUE AFUA_3G13740)"/>
    <property type="match status" value="1"/>
</dbReference>
<sequence>MSASRSSTVTVGRDQSHVNSHVATALMDLRDFDQATRALRPNRLIIAVDFGTTYSAVSYVAIPEGSSPEAIGPRDIRSIKNFPERFETGDQMDLEVPTEVMYPSTPAFRKNEAQDHTEHKSAVHETLEGPGFMDPDFDIDTGDILAEEEDVTMLDDDDDRFRWGYQVHELWSLPATHSDDTYRPLSRFKLLLDQSPDTESVREQLSTTLTELRRRRILSDKPLQVIADFLTHLLRHTQDQLRSEGYDDTYSKEIVLCVPAIWTQKACRDMQSCMALAMQRAQFDGVDVRQNSIENLFIVSEPEAAAAYVLSTVRTLQILDTSMFIKVNQFGKEAARWMRTRGLHGSSFLNESFRAHLHHLLDSETYLERDDRTETINGIIEELMINRFEYRIKRSFDIFDVPGHRHFPVSGLRDNPEKGFKKGLIKISVRKIKDMFLERFRGIDNIMMGQITAAIERGRTVNVRISIAIFFPIH</sequence>
<reference evidence="1" key="1">
    <citation type="submission" date="2023-01" db="EMBL/GenBank/DDBJ databases">
        <authorList>
            <person name="Piombo E."/>
        </authorList>
    </citation>
    <scope>NUCLEOTIDE SEQUENCE</scope>
</reference>
<evidence type="ECO:0000313" key="2">
    <source>
        <dbReference type="Proteomes" id="UP001160390"/>
    </source>
</evidence>
<name>A0AA35M033_9HYPO</name>
<dbReference type="Gene3D" id="3.30.420.40">
    <property type="match status" value="1"/>
</dbReference>
<dbReference type="Proteomes" id="UP001160390">
    <property type="component" value="Unassembled WGS sequence"/>
</dbReference>
<dbReference type="EMBL" id="CABFNP030000812">
    <property type="protein sequence ID" value="CAI6088016.1"/>
    <property type="molecule type" value="Genomic_DNA"/>
</dbReference>
<organism evidence="1 2">
    <name type="scientific">Clonostachys chloroleuca</name>
    <dbReference type="NCBI Taxonomy" id="1926264"/>
    <lineage>
        <taxon>Eukaryota</taxon>
        <taxon>Fungi</taxon>
        <taxon>Dikarya</taxon>
        <taxon>Ascomycota</taxon>
        <taxon>Pezizomycotina</taxon>
        <taxon>Sordariomycetes</taxon>
        <taxon>Hypocreomycetidae</taxon>
        <taxon>Hypocreales</taxon>
        <taxon>Bionectriaceae</taxon>
        <taxon>Clonostachys</taxon>
    </lineage>
</organism>